<evidence type="ECO:0000313" key="2">
    <source>
        <dbReference type="EMBL" id="MBW8638923.1"/>
    </source>
</evidence>
<dbReference type="Gene3D" id="3.40.50.2000">
    <property type="entry name" value="Glycogen Phosphorylase B"/>
    <property type="match status" value="2"/>
</dbReference>
<dbReference type="AlphaFoldDB" id="A0AAE2ZR58"/>
<keyword evidence="3" id="KW-1185">Reference proteome</keyword>
<dbReference type="Pfam" id="PF13439">
    <property type="entry name" value="Glyco_transf_4"/>
    <property type="match status" value="1"/>
</dbReference>
<organism evidence="2 3">
    <name type="scientific">Flavimaribacter sediminis</name>
    <dbReference type="NCBI Taxonomy" id="2865987"/>
    <lineage>
        <taxon>Bacteria</taxon>
        <taxon>Pseudomonadati</taxon>
        <taxon>Pseudomonadota</taxon>
        <taxon>Alphaproteobacteria</taxon>
        <taxon>Hyphomicrobiales</taxon>
        <taxon>Rhizobiaceae</taxon>
        <taxon>Flavimaribacter</taxon>
    </lineage>
</organism>
<evidence type="ECO:0000259" key="1">
    <source>
        <dbReference type="Pfam" id="PF13439"/>
    </source>
</evidence>
<protein>
    <submittedName>
        <fullName evidence="2">Glycosyltransferase family 4 protein</fullName>
    </submittedName>
</protein>
<dbReference type="RefSeq" id="WP_220229643.1">
    <property type="nucleotide sequence ID" value="NZ_JAICBX010000003.1"/>
</dbReference>
<feature type="domain" description="Glycosyltransferase subfamily 4-like N-terminal" evidence="1">
    <location>
        <begin position="50"/>
        <end position="150"/>
    </location>
</feature>
<evidence type="ECO:0000313" key="3">
    <source>
        <dbReference type="Proteomes" id="UP001196509"/>
    </source>
</evidence>
<proteinExistence type="predicted"/>
<dbReference type="CDD" id="cd03801">
    <property type="entry name" value="GT4_PimA-like"/>
    <property type="match status" value="1"/>
</dbReference>
<accession>A0AAE2ZR58</accession>
<reference evidence="2" key="1">
    <citation type="submission" date="2021-08" db="EMBL/GenBank/DDBJ databases">
        <title>Hoeflea bacterium WL0058 sp. nov., isolated from the sediment.</title>
        <authorList>
            <person name="Wang L."/>
            <person name="Zhang D."/>
        </authorList>
    </citation>
    <scope>NUCLEOTIDE SEQUENCE</scope>
    <source>
        <strain evidence="2">WL0058</strain>
    </source>
</reference>
<dbReference type="EMBL" id="JAICBX010000003">
    <property type="protein sequence ID" value="MBW8638923.1"/>
    <property type="molecule type" value="Genomic_DNA"/>
</dbReference>
<dbReference type="Pfam" id="PF13692">
    <property type="entry name" value="Glyco_trans_1_4"/>
    <property type="match status" value="1"/>
</dbReference>
<dbReference type="InterPro" id="IPR028098">
    <property type="entry name" value="Glyco_trans_4-like_N"/>
</dbReference>
<dbReference type="Proteomes" id="UP001196509">
    <property type="component" value="Unassembled WGS sequence"/>
</dbReference>
<dbReference type="SUPFAM" id="SSF53756">
    <property type="entry name" value="UDP-Glycosyltransferase/glycogen phosphorylase"/>
    <property type="match status" value="1"/>
</dbReference>
<dbReference type="PANTHER" id="PTHR45947">
    <property type="entry name" value="SULFOQUINOVOSYL TRANSFERASE SQD2"/>
    <property type="match status" value="1"/>
</dbReference>
<dbReference type="GO" id="GO:0016757">
    <property type="term" value="F:glycosyltransferase activity"/>
    <property type="evidence" value="ECO:0007669"/>
    <property type="project" value="TreeGrafter"/>
</dbReference>
<dbReference type="InterPro" id="IPR050194">
    <property type="entry name" value="Glycosyltransferase_grp1"/>
</dbReference>
<gene>
    <name evidence="2" type="ORF">K1W69_17130</name>
</gene>
<sequence>MINAITHIVDDDSFGGVNRMLAHMTNSPVLYKAGQHRIVRVRRGQFTPPKIKADIIVSHLSVNWANMPMLTAIRAIHPRTAFIHVEHSYSERFVTANVENRWRFETLLETAYSLFDTVVAVSRPQFDWMLRRQLCNPKRLRYVPSGVDLAPFFALDAPAEDRPFVLGAFGRLNVQKGFDILVKGFNLSGRQDMELHFFGDGEERAALETLAAGKPNIVFHGYVENTAEAMARCHAVAMPSRWEPFGLVALETMAAGRPLLCPRVDGLRQHISNGAIDIGDNTVAGWSAFLQELDLAAMRDGEKNRSVAASTTDNFLEGWLDLCNAGDREETIALAA</sequence>
<name>A0AAE2ZR58_9HYPH</name>
<dbReference type="PANTHER" id="PTHR45947:SF3">
    <property type="entry name" value="SULFOQUINOVOSYL TRANSFERASE SQD2"/>
    <property type="match status" value="1"/>
</dbReference>
<comment type="caution">
    <text evidence="2">The sequence shown here is derived from an EMBL/GenBank/DDBJ whole genome shotgun (WGS) entry which is preliminary data.</text>
</comment>